<dbReference type="Proteomes" id="UP000445000">
    <property type="component" value="Unassembled WGS sequence"/>
</dbReference>
<proteinExistence type="predicted"/>
<accession>A0A829YA81</accession>
<evidence type="ECO:0000313" key="1">
    <source>
        <dbReference type="EMBL" id="GFE80219.1"/>
    </source>
</evidence>
<name>A0A829YA81_9GAMM</name>
<dbReference type="EMBL" id="BLJN01000002">
    <property type="protein sequence ID" value="GFE80219.1"/>
    <property type="molecule type" value="Genomic_DNA"/>
</dbReference>
<dbReference type="RefSeq" id="WP_161811932.1">
    <property type="nucleotide sequence ID" value="NZ_BLJN01000002.1"/>
</dbReference>
<comment type="caution">
    <text evidence="1">The sequence shown here is derived from an EMBL/GenBank/DDBJ whole genome shotgun (WGS) entry which is preliminary data.</text>
</comment>
<protein>
    <submittedName>
        <fullName evidence="1">Uncharacterized protein</fullName>
    </submittedName>
</protein>
<organism evidence="1 2">
    <name type="scientific">Steroidobacter agaridevorans</name>
    <dbReference type="NCBI Taxonomy" id="2695856"/>
    <lineage>
        <taxon>Bacteria</taxon>
        <taxon>Pseudomonadati</taxon>
        <taxon>Pseudomonadota</taxon>
        <taxon>Gammaproteobacteria</taxon>
        <taxon>Steroidobacterales</taxon>
        <taxon>Steroidobacteraceae</taxon>
        <taxon>Steroidobacter</taxon>
    </lineage>
</organism>
<dbReference type="AlphaFoldDB" id="A0A829YA81"/>
<keyword evidence="2" id="KW-1185">Reference proteome</keyword>
<gene>
    <name evidence="1" type="ORF">GCM10011487_22190</name>
</gene>
<evidence type="ECO:0000313" key="2">
    <source>
        <dbReference type="Proteomes" id="UP000445000"/>
    </source>
</evidence>
<reference evidence="2" key="1">
    <citation type="submission" date="2020-01" db="EMBL/GenBank/DDBJ databases">
        <title>'Steroidobacter agaridevorans' sp. nov., agar-degrading bacteria isolated from rhizosphere soils.</title>
        <authorList>
            <person name="Ikenaga M."/>
            <person name="Kataoka M."/>
            <person name="Murouchi A."/>
            <person name="Katsuragi S."/>
            <person name="Sakai M."/>
        </authorList>
    </citation>
    <scope>NUCLEOTIDE SEQUENCE [LARGE SCALE GENOMIC DNA]</scope>
    <source>
        <strain evidence="2">YU21-B</strain>
    </source>
</reference>
<sequence>MAGAILLREGRGVSMSGLAFDHILDAIRPIVESHNAALARRVWEPVDEGCMDFISFEDLNSDEFGVFYESVRDAYARELDVNPDAPFKPIWKELIEMLSADARAHSIT</sequence>